<protein>
    <recommendedName>
        <fullName evidence="3">PepSY domain-containing protein</fullName>
    </recommendedName>
</protein>
<reference evidence="1 2" key="1">
    <citation type="submission" date="2019-01" db="EMBL/GenBank/DDBJ databases">
        <title>Litorilituus lipolytica sp. nov., isolated from intertidal sand of the Yellow Sea in China.</title>
        <authorList>
            <person name="Liu A."/>
        </authorList>
    </citation>
    <scope>NUCLEOTIDE SEQUENCE [LARGE SCALE GENOMIC DNA]</scope>
    <source>
        <strain evidence="1 2">RZ04</strain>
    </source>
</reference>
<dbReference type="OrthoDB" id="5771089at2"/>
<gene>
    <name evidence="1" type="ORF">EPA86_03565</name>
</gene>
<comment type="caution">
    <text evidence="1">The sequence shown here is derived from an EMBL/GenBank/DDBJ whole genome shotgun (WGS) entry which is preliminary data.</text>
</comment>
<evidence type="ECO:0000313" key="1">
    <source>
        <dbReference type="EMBL" id="TPH17639.1"/>
    </source>
</evidence>
<dbReference type="AlphaFoldDB" id="A0A502L447"/>
<dbReference type="Proteomes" id="UP000315303">
    <property type="component" value="Unassembled WGS sequence"/>
</dbReference>
<proteinExistence type="predicted"/>
<sequence>MPIERRQVQEKVTKLLKELSVAQQCSLSEVNRYGYTLAFVRQNENGKLAVVQLNEGILTIDDDGEIDHQPDITLRH</sequence>
<keyword evidence="2" id="KW-1185">Reference proteome</keyword>
<accession>A0A502L447</accession>
<name>A0A502L447_9GAMM</name>
<dbReference type="RefSeq" id="WP_140601986.1">
    <property type="nucleotide sequence ID" value="NZ_SAWY01000007.1"/>
</dbReference>
<evidence type="ECO:0000313" key="2">
    <source>
        <dbReference type="Proteomes" id="UP000315303"/>
    </source>
</evidence>
<organism evidence="1 2">
    <name type="scientific">Litorilituus lipolyticus</name>
    <dbReference type="NCBI Taxonomy" id="2491017"/>
    <lineage>
        <taxon>Bacteria</taxon>
        <taxon>Pseudomonadati</taxon>
        <taxon>Pseudomonadota</taxon>
        <taxon>Gammaproteobacteria</taxon>
        <taxon>Alteromonadales</taxon>
        <taxon>Colwelliaceae</taxon>
        <taxon>Litorilituus</taxon>
    </lineage>
</organism>
<dbReference type="EMBL" id="SAWY01000007">
    <property type="protein sequence ID" value="TPH17639.1"/>
    <property type="molecule type" value="Genomic_DNA"/>
</dbReference>
<evidence type="ECO:0008006" key="3">
    <source>
        <dbReference type="Google" id="ProtNLM"/>
    </source>
</evidence>